<name>A0ABY7EGC5_MYAAR</name>
<dbReference type="InterPro" id="IPR008948">
    <property type="entry name" value="L-Aspartase-like"/>
</dbReference>
<dbReference type="Gene3D" id="1.20.200.10">
    <property type="entry name" value="Fumarase/aspartase (Central domain)"/>
    <property type="match status" value="1"/>
</dbReference>
<dbReference type="Pfam" id="PF00221">
    <property type="entry name" value="Lyase_aromatic"/>
    <property type="match status" value="1"/>
</dbReference>
<keyword evidence="2" id="KW-1185">Reference proteome</keyword>
<dbReference type="EMBL" id="CP111017">
    <property type="protein sequence ID" value="WAR07474.1"/>
    <property type="molecule type" value="Genomic_DNA"/>
</dbReference>
<proteinExistence type="predicted"/>
<dbReference type="Proteomes" id="UP001164746">
    <property type="component" value="Chromosome 6"/>
</dbReference>
<dbReference type="InterPro" id="IPR001106">
    <property type="entry name" value="Aromatic_Lyase"/>
</dbReference>
<dbReference type="SUPFAM" id="SSF48557">
    <property type="entry name" value="L-aspartase-like"/>
    <property type="match status" value="1"/>
</dbReference>
<gene>
    <name evidence="1" type="ORF">MAR_017432</name>
</gene>
<evidence type="ECO:0000313" key="2">
    <source>
        <dbReference type="Proteomes" id="UP001164746"/>
    </source>
</evidence>
<organism evidence="1 2">
    <name type="scientific">Mya arenaria</name>
    <name type="common">Soft-shell clam</name>
    <dbReference type="NCBI Taxonomy" id="6604"/>
    <lineage>
        <taxon>Eukaryota</taxon>
        <taxon>Metazoa</taxon>
        <taxon>Spiralia</taxon>
        <taxon>Lophotrochozoa</taxon>
        <taxon>Mollusca</taxon>
        <taxon>Bivalvia</taxon>
        <taxon>Autobranchia</taxon>
        <taxon>Heteroconchia</taxon>
        <taxon>Euheterodonta</taxon>
        <taxon>Imparidentia</taxon>
        <taxon>Neoheterodontei</taxon>
        <taxon>Myida</taxon>
        <taxon>Myoidea</taxon>
        <taxon>Myidae</taxon>
        <taxon>Mya</taxon>
    </lineage>
</organism>
<protein>
    <submittedName>
        <fullName evidence="1">PAL2-like protein</fullName>
    </submittedName>
</protein>
<accession>A0ABY7EGC5</accession>
<reference evidence="1" key="1">
    <citation type="submission" date="2022-11" db="EMBL/GenBank/DDBJ databases">
        <title>Centuries of genome instability and evolution in soft-shell clam transmissible cancer (bioRxiv).</title>
        <authorList>
            <person name="Hart S.F.M."/>
            <person name="Yonemitsu M.A."/>
            <person name="Giersch R.M."/>
            <person name="Beal B.F."/>
            <person name="Arriagada G."/>
            <person name="Davis B.W."/>
            <person name="Ostrander E.A."/>
            <person name="Goff S.P."/>
            <person name="Metzger M.J."/>
        </authorList>
    </citation>
    <scope>NUCLEOTIDE SEQUENCE</scope>
    <source>
        <strain evidence="1">MELC-2E11</strain>
        <tissue evidence="1">Siphon/mantle</tissue>
    </source>
</reference>
<evidence type="ECO:0000313" key="1">
    <source>
        <dbReference type="EMBL" id="WAR07474.1"/>
    </source>
</evidence>
<sequence>MSIAMDQTRQVMGVWGKLLLAQFKEVVNGKLNFGLPANLSGCDINLDFGFKGCDTAMASYMSDA</sequence>
<dbReference type="PANTHER" id="PTHR10362">
    <property type="entry name" value="HISTIDINE AMMONIA-LYASE"/>
    <property type="match status" value="1"/>
</dbReference>